<keyword evidence="2" id="KW-1185">Reference proteome</keyword>
<protein>
    <submittedName>
        <fullName evidence="1">Uncharacterized protein</fullName>
    </submittedName>
</protein>
<name>A0A1R1YU38_9FUNG</name>
<dbReference type="Proteomes" id="UP000187429">
    <property type="component" value="Unassembled WGS sequence"/>
</dbReference>
<dbReference type="EMBL" id="LSSM01000034">
    <property type="protein sequence ID" value="OMJ30296.1"/>
    <property type="molecule type" value="Genomic_DNA"/>
</dbReference>
<evidence type="ECO:0000313" key="2">
    <source>
        <dbReference type="Proteomes" id="UP000187429"/>
    </source>
</evidence>
<comment type="caution">
    <text evidence="1">The sequence shown here is derived from an EMBL/GenBank/DDBJ whole genome shotgun (WGS) entry which is preliminary data.</text>
</comment>
<accession>A0A1R1YU38</accession>
<evidence type="ECO:0000313" key="1">
    <source>
        <dbReference type="EMBL" id="OMJ30296.1"/>
    </source>
</evidence>
<proteinExistence type="predicted"/>
<dbReference type="AlphaFoldDB" id="A0A1R1YU38"/>
<reference evidence="2" key="1">
    <citation type="submission" date="2017-01" db="EMBL/GenBank/DDBJ databases">
        <authorList>
            <person name="Wang Y."/>
            <person name="White M."/>
            <person name="Kvist S."/>
            <person name="Moncalvo J.-M."/>
        </authorList>
    </citation>
    <scope>NUCLEOTIDE SEQUENCE [LARGE SCALE GENOMIC DNA]</scope>
    <source>
        <strain evidence="2">ID-206-W2</strain>
    </source>
</reference>
<gene>
    <name evidence="1" type="ORF">AYI69_g164</name>
</gene>
<sequence>MWRGKDTVEDLLKPKFSDNGIVLESIKGVFLNNGREPGYESIGAELDALVKLGAGRVDGLVNDALNDHEQVIERQVDSLHLHVPRGWVDGGVLERERIARGAEDALDERGHVLPHVDQALGLQVPRRRVDAAAQNLDMLDMRRLVVRVLAPAR</sequence>
<organism evidence="1 2">
    <name type="scientific">Smittium culicis</name>
    <dbReference type="NCBI Taxonomy" id="133412"/>
    <lineage>
        <taxon>Eukaryota</taxon>
        <taxon>Fungi</taxon>
        <taxon>Fungi incertae sedis</taxon>
        <taxon>Zoopagomycota</taxon>
        <taxon>Kickxellomycotina</taxon>
        <taxon>Harpellomycetes</taxon>
        <taxon>Harpellales</taxon>
        <taxon>Legeriomycetaceae</taxon>
        <taxon>Smittium</taxon>
    </lineage>
</organism>